<dbReference type="AlphaFoldDB" id="A0AAU9M0C2"/>
<gene>
    <name evidence="8" type="ORF">LVIROSA_LOCUS7676</name>
</gene>
<dbReference type="FunFam" id="3.30.460.10:FF:000026">
    <property type="entry name" value="Protein Iojap, chloroplastic"/>
    <property type="match status" value="1"/>
</dbReference>
<evidence type="ECO:0000256" key="5">
    <source>
        <dbReference type="ARBA" id="ARBA00022946"/>
    </source>
</evidence>
<dbReference type="GO" id="GO:0009507">
    <property type="term" value="C:chloroplast"/>
    <property type="evidence" value="ECO:0007669"/>
    <property type="project" value="UniProtKB-SubCell"/>
</dbReference>
<dbReference type="GO" id="GO:0017148">
    <property type="term" value="P:negative regulation of translation"/>
    <property type="evidence" value="ECO:0007669"/>
    <property type="project" value="TreeGrafter"/>
</dbReference>
<evidence type="ECO:0000256" key="1">
    <source>
        <dbReference type="ARBA" id="ARBA00004229"/>
    </source>
</evidence>
<accession>A0AAU9M0C2</accession>
<dbReference type="GO" id="GO:0090071">
    <property type="term" value="P:negative regulation of ribosome biogenesis"/>
    <property type="evidence" value="ECO:0007669"/>
    <property type="project" value="TreeGrafter"/>
</dbReference>
<evidence type="ECO:0000256" key="4">
    <source>
        <dbReference type="ARBA" id="ARBA00022640"/>
    </source>
</evidence>
<dbReference type="EMBL" id="CAKMRJ010000889">
    <property type="protein sequence ID" value="CAH1420190.1"/>
    <property type="molecule type" value="Genomic_DNA"/>
</dbReference>
<dbReference type="NCBIfam" id="TIGR00090">
    <property type="entry name" value="rsfS_iojap_ybeB"/>
    <property type="match status" value="1"/>
</dbReference>
<evidence type="ECO:0000313" key="8">
    <source>
        <dbReference type="EMBL" id="CAH1420190.1"/>
    </source>
</evidence>
<dbReference type="Pfam" id="PF02410">
    <property type="entry name" value="RsfS"/>
    <property type="match status" value="1"/>
</dbReference>
<comment type="caution">
    <text evidence="8">The sequence shown here is derived from an EMBL/GenBank/DDBJ whole genome shotgun (WGS) entry which is preliminary data.</text>
</comment>
<evidence type="ECO:0000313" key="9">
    <source>
        <dbReference type="Proteomes" id="UP001157418"/>
    </source>
</evidence>
<dbReference type="InterPro" id="IPR043519">
    <property type="entry name" value="NT_sf"/>
</dbReference>
<dbReference type="GO" id="GO:0043023">
    <property type="term" value="F:ribosomal large subunit binding"/>
    <property type="evidence" value="ECO:0007669"/>
    <property type="project" value="TreeGrafter"/>
</dbReference>
<reference evidence="8 9" key="1">
    <citation type="submission" date="2022-01" db="EMBL/GenBank/DDBJ databases">
        <authorList>
            <person name="Xiong W."/>
            <person name="Schranz E."/>
        </authorList>
    </citation>
    <scope>NUCLEOTIDE SEQUENCE [LARGE SCALE GENOMIC DNA]</scope>
</reference>
<keyword evidence="5" id="KW-0809">Transit peptide</keyword>
<comment type="subunit">
    <text evidence="6">Interacts with chloroplast ribosomal protein uL14c (rpl14).</text>
</comment>
<keyword evidence="9" id="KW-1185">Reference proteome</keyword>
<dbReference type="Gene3D" id="3.30.460.10">
    <property type="entry name" value="Beta Polymerase, domain 2"/>
    <property type="match status" value="1"/>
</dbReference>
<dbReference type="HAMAP" id="MF_01477">
    <property type="entry name" value="Iojap_RsfS"/>
    <property type="match status" value="1"/>
</dbReference>
<name>A0AAU9M0C2_9ASTR</name>
<dbReference type="SUPFAM" id="SSF81301">
    <property type="entry name" value="Nucleotidyltransferase"/>
    <property type="match status" value="1"/>
</dbReference>
<keyword evidence="3" id="KW-0150">Chloroplast</keyword>
<evidence type="ECO:0000256" key="7">
    <source>
        <dbReference type="ARBA" id="ARBA00069129"/>
    </source>
</evidence>
<proteinExistence type="inferred from homology"/>
<keyword evidence="4" id="KW-0934">Plastid</keyword>
<dbReference type="PANTHER" id="PTHR21043">
    <property type="entry name" value="IOJAP SUPERFAMILY ORTHOLOG"/>
    <property type="match status" value="1"/>
</dbReference>
<comment type="similarity">
    <text evidence="2">Belongs to the Iojap/RsfS family.</text>
</comment>
<evidence type="ECO:0000256" key="2">
    <source>
        <dbReference type="ARBA" id="ARBA00010574"/>
    </source>
</evidence>
<dbReference type="PANTHER" id="PTHR21043:SF2">
    <property type="entry name" value="PROTEIN IOJAP, CHLOROPLASTIC"/>
    <property type="match status" value="1"/>
</dbReference>
<dbReference type="Proteomes" id="UP001157418">
    <property type="component" value="Unassembled WGS sequence"/>
</dbReference>
<evidence type="ECO:0000256" key="6">
    <source>
        <dbReference type="ARBA" id="ARBA00061915"/>
    </source>
</evidence>
<dbReference type="InterPro" id="IPR004394">
    <property type="entry name" value="Iojap/RsfS/C7orf30"/>
</dbReference>
<comment type="subcellular location">
    <subcellularLocation>
        <location evidence="1">Plastid</location>
        <location evidence="1">Chloroplast</location>
    </subcellularLocation>
</comment>
<protein>
    <recommendedName>
        <fullName evidence="7">Protein Iojap, chloroplastic</fullName>
    </recommendedName>
</protein>
<evidence type="ECO:0000256" key="3">
    <source>
        <dbReference type="ARBA" id="ARBA00022528"/>
    </source>
</evidence>
<sequence length="363" mass="40825">MATSVAASFQIRFSSSSLTSHELCHLTPNPNQWRSSHLAKSYKFVTSIHRPLKSAVVAPMALGAKQNTSQDTDDMYDDLFKKYGKVVYKSNDKRSPVADVDDDAECLAFAVAMAKIASDVKGGDIKLLFVKPLVYWTKFFLITTAFSRPQIDAIRNRINDLAEKQYGIFATGDTKPNSWTLLDFGDIVVHIFLPEQRELYNLEEFYANATLIDLPFKNENNFQPCWPLLPSPLPPPRNRRLHYLPTTTVVCSLLSYTFQFSQSHLLLHREPPFGTITCCRSQLASSSAPTRLLFPSPPPPFHPFAGAVLFPLQRSHLAKDHVFPPFIASQVAALTISVSFMHTKPTFCYQLWRGISPSSLHTI</sequence>
<organism evidence="8 9">
    <name type="scientific">Lactuca virosa</name>
    <dbReference type="NCBI Taxonomy" id="75947"/>
    <lineage>
        <taxon>Eukaryota</taxon>
        <taxon>Viridiplantae</taxon>
        <taxon>Streptophyta</taxon>
        <taxon>Embryophyta</taxon>
        <taxon>Tracheophyta</taxon>
        <taxon>Spermatophyta</taxon>
        <taxon>Magnoliopsida</taxon>
        <taxon>eudicotyledons</taxon>
        <taxon>Gunneridae</taxon>
        <taxon>Pentapetalae</taxon>
        <taxon>asterids</taxon>
        <taxon>campanulids</taxon>
        <taxon>Asterales</taxon>
        <taxon>Asteraceae</taxon>
        <taxon>Cichorioideae</taxon>
        <taxon>Cichorieae</taxon>
        <taxon>Lactucinae</taxon>
        <taxon>Lactuca</taxon>
    </lineage>
</organism>